<accession>A0A9D1Q5J0</accession>
<reference evidence="1" key="2">
    <citation type="submission" date="2021-04" db="EMBL/GenBank/DDBJ databases">
        <authorList>
            <person name="Gilroy R."/>
        </authorList>
    </citation>
    <scope>NUCLEOTIDE SEQUENCE</scope>
    <source>
        <strain evidence="1">CHK160-9182</strain>
    </source>
</reference>
<proteinExistence type="predicted"/>
<protein>
    <submittedName>
        <fullName evidence="1">Uncharacterized protein</fullName>
    </submittedName>
</protein>
<comment type="caution">
    <text evidence="1">The sequence shown here is derived from an EMBL/GenBank/DDBJ whole genome shotgun (WGS) entry which is preliminary data.</text>
</comment>
<dbReference type="Proteomes" id="UP000823934">
    <property type="component" value="Unassembled WGS sequence"/>
</dbReference>
<name>A0A9D1Q5J0_9GAMM</name>
<evidence type="ECO:0000313" key="1">
    <source>
        <dbReference type="EMBL" id="HIW06878.1"/>
    </source>
</evidence>
<dbReference type="EMBL" id="DXHP01000134">
    <property type="protein sequence ID" value="HIW06878.1"/>
    <property type="molecule type" value="Genomic_DNA"/>
</dbReference>
<sequence>MYADIFFNFVSAITMIVTESFLSPSSLLDCCEKIDSDCWQMIDKSMPELSPAAHQTLREDFRSAITNDVMTKILLIKANLFFIHISILMICEDLR</sequence>
<organism evidence="1 2">
    <name type="scientific">Candidatus Ignatzschineria merdigallinarum</name>
    <dbReference type="NCBI Taxonomy" id="2838621"/>
    <lineage>
        <taxon>Bacteria</taxon>
        <taxon>Pseudomonadati</taxon>
        <taxon>Pseudomonadota</taxon>
        <taxon>Gammaproteobacteria</taxon>
        <taxon>Cardiobacteriales</taxon>
        <taxon>Ignatzschineriaceae</taxon>
        <taxon>Ignatzschineria</taxon>
    </lineage>
</organism>
<dbReference type="AlphaFoldDB" id="A0A9D1Q5J0"/>
<gene>
    <name evidence="1" type="ORF">H9889_06085</name>
</gene>
<evidence type="ECO:0000313" key="2">
    <source>
        <dbReference type="Proteomes" id="UP000823934"/>
    </source>
</evidence>
<reference evidence="1" key="1">
    <citation type="journal article" date="2021" name="PeerJ">
        <title>Extensive microbial diversity within the chicken gut microbiome revealed by metagenomics and culture.</title>
        <authorList>
            <person name="Gilroy R."/>
            <person name="Ravi A."/>
            <person name="Getino M."/>
            <person name="Pursley I."/>
            <person name="Horton D.L."/>
            <person name="Alikhan N.F."/>
            <person name="Baker D."/>
            <person name="Gharbi K."/>
            <person name="Hall N."/>
            <person name="Watson M."/>
            <person name="Adriaenssens E.M."/>
            <person name="Foster-Nyarko E."/>
            <person name="Jarju S."/>
            <person name="Secka A."/>
            <person name="Antonio M."/>
            <person name="Oren A."/>
            <person name="Chaudhuri R.R."/>
            <person name="La Ragione R."/>
            <person name="Hildebrand F."/>
            <person name="Pallen M.J."/>
        </authorList>
    </citation>
    <scope>NUCLEOTIDE SEQUENCE</scope>
    <source>
        <strain evidence="1">CHK160-9182</strain>
    </source>
</reference>